<accession>Q8DIR1</accession>
<evidence type="ECO:0000256" key="2">
    <source>
        <dbReference type="ARBA" id="ARBA00010231"/>
    </source>
</evidence>
<dbReference type="InterPro" id="IPR005846">
    <property type="entry name" value="A-D-PHexomutase_a/b/a-III"/>
</dbReference>
<sequence length="504" mass="54776">MICSEEFWVLGSMVGSVLRLDQVLIPEDAPIRFGTDGWRGIIGAEFTFNRLLRAAKAAAAVLYQTYGDGRTPRIIVGYDRRFLAEHFATAVAQFLTSQGYEVWLSNCAAPTPAFSWAVKAEGAIGGLVITASHNPGIYAGLKVKGAFGGSVPTPVTEAIEAQLAQGEPPPVGEAKTDYQTFDPWPSYCAALRTHVDPSPIREAIATGKLHVCADVMHGVAAGGLERLLDWPIEEFRRDRDPLFGSGAPEPIGRYLAATQERLRQQHSATPTVCLVFDGDADRLAVIDGEGVLYTAQEMIPILIDHLAQHSPYRGAVIKSISSSDLVARVAAHHGLAVIETPIGFKYIGDRMLAGEAVLLGGEESGGIGYGHHLPERDALLSALYLLQALVTSGLSVGEYYQQLQLTTNFYSAYDRVDLTLTSLAQRQKLEALLGEHPFTQILDSPVSHWDTIDGYKFHLADGGWLLIRFSGTEPLLRLYCQGKTPEQVQHILQWASQWAVAVTG</sequence>
<dbReference type="InterPro" id="IPR005841">
    <property type="entry name" value="Alpha-D-phosphohexomutase_SF"/>
</dbReference>
<comment type="similarity">
    <text evidence="2 7">Belongs to the phosphohexose mutase family.</text>
</comment>
<dbReference type="GO" id="GO:0008973">
    <property type="term" value="F:phosphopentomutase activity"/>
    <property type="evidence" value="ECO:0007669"/>
    <property type="project" value="TreeGrafter"/>
</dbReference>
<dbReference type="PRINTS" id="PR00509">
    <property type="entry name" value="PGMPMM"/>
</dbReference>
<dbReference type="Pfam" id="PF02879">
    <property type="entry name" value="PGM_PMM_II"/>
    <property type="match status" value="1"/>
</dbReference>
<reference evidence="12 13" key="1">
    <citation type="journal article" date="2002" name="DNA Res.">
        <title>Complete genome structure of the thermophilic cyanobacterium Thermosynechococcus elongatus BP-1.</title>
        <authorList>
            <person name="Nakamura Y."/>
            <person name="Kaneko T."/>
            <person name="Sato S."/>
            <person name="Ikeuchi M."/>
            <person name="Katoh H."/>
            <person name="Sasamoto S."/>
            <person name="Watanabe A."/>
            <person name="Iriguchi M."/>
            <person name="Kawashima K."/>
            <person name="Kimura T."/>
            <person name="Kishida Y."/>
            <person name="Kiyokawa C."/>
            <person name="Kohara M."/>
            <person name="Matsumoto M."/>
            <person name="Matsuno A."/>
            <person name="Nakazaki N."/>
            <person name="Shimpo S."/>
            <person name="Sugimoto M."/>
            <person name="Takeuchi C."/>
            <person name="Yamada M."/>
            <person name="Tabata S."/>
        </authorList>
    </citation>
    <scope>NUCLEOTIDE SEQUENCE [LARGE SCALE GENOMIC DNA]</scope>
    <source>
        <strain evidence="13">IAM M-273 / NIES-2133 / BP-1</strain>
    </source>
</reference>
<keyword evidence="4 7" id="KW-0479">Metal-binding</keyword>
<dbReference type="Gene3D" id="3.30.310.50">
    <property type="entry name" value="Alpha-D-phosphohexomutase, C-terminal domain"/>
    <property type="match status" value="1"/>
</dbReference>
<dbReference type="Pfam" id="PF02878">
    <property type="entry name" value="PGM_PMM_I"/>
    <property type="match status" value="1"/>
</dbReference>
<name>Q8DIR1_THEVB</name>
<dbReference type="Gene3D" id="3.40.120.10">
    <property type="entry name" value="Alpha-D-Glucose-1,6-Bisphosphate, subunit A, domain 3"/>
    <property type="match status" value="3"/>
</dbReference>
<feature type="domain" description="Alpha-D-phosphohexomutase C-terminal" evidence="8">
    <location>
        <begin position="440"/>
        <end position="491"/>
    </location>
</feature>
<dbReference type="InterPro" id="IPR016055">
    <property type="entry name" value="A-D-PHexomutase_a/b/a-I/II/III"/>
</dbReference>
<protein>
    <submittedName>
        <fullName evidence="12">Tlr1520 protein</fullName>
    </submittedName>
</protein>
<dbReference type="Pfam" id="PF00408">
    <property type="entry name" value="PGM_PMM_IV"/>
    <property type="match status" value="1"/>
</dbReference>
<dbReference type="PROSITE" id="PS00710">
    <property type="entry name" value="PGM_PMM"/>
    <property type="match status" value="1"/>
</dbReference>
<evidence type="ECO:0000256" key="1">
    <source>
        <dbReference type="ARBA" id="ARBA00001946"/>
    </source>
</evidence>
<evidence type="ECO:0000256" key="4">
    <source>
        <dbReference type="ARBA" id="ARBA00022723"/>
    </source>
</evidence>
<dbReference type="InterPro" id="IPR005843">
    <property type="entry name" value="A-D-PHexomutase_C"/>
</dbReference>
<dbReference type="PANTHER" id="PTHR45745:SF1">
    <property type="entry name" value="PHOSPHOGLUCOMUTASE 2B-RELATED"/>
    <property type="match status" value="1"/>
</dbReference>
<organism evidence="12 13">
    <name type="scientific">Thermosynechococcus vestitus (strain NIES-2133 / IAM M-273 / BP-1)</name>
    <dbReference type="NCBI Taxonomy" id="197221"/>
    <lineage>
        <taxon>Bacteria</taxon>
        <taxon>Bacillati</taxon>
        <taxon>Cyanobacteriota</taxon>
        <taxon>Cyanophyceae</taxon>
        <taxon>Acaryochloridales</taxon>
        <taxon>Thermosynechococcaceae</taxon>
        <taxon>Thermosynechococcus</taxon>
    </lineage>
</organism>
<feature type="domain" description="Alpha-D-phosphohexomutase alpha/beta/alpha" evidence="9">
    <location>
        <begin position="32"/>
        <end position="166"/>
    </location>
</feature>
<comment type="cofactor">
    <cofactor evidence="1">
        <name>Mg(2+)</name>
        <dbReference type="ChEBI" id="CHEBI:18420"/>
    </cofactor>
</comment>
<evidence type="ECO:0000313" key="12">
    <source>
        <dbReference type="EMBL" id="BAC09072.1"/>
    </source>
</evidence>
<dbReference type="eggNOG" id="COG1109">
    <property type="taxonomic scope" value="Bacteria"/>
</dbReference>
<proteinExistence type="inferred from homology"/>
<dbReference type="Pfam" id="PF02880">
    <property type="entry name" value="PGM_PMM_III"/>
    <property type="match status" value="1"/>
</dbReference>
<dbReference type="STRING" id="197221.gene:10748120"/>
<dbReference type="SUPFAM" id="SSF55957">
    <property type="entry name" value="Phosphoglucomutase, C-terminal domain"/>
    <property type="match status" value="1"/>
</dbReference>
<dbReference type="InterPro" id="IPR016066">
    <property type="entry name" value="A-D-PHexomutase_CS"/>
</dbReference>
<evidence type="ECO:0000313" key="13">
    <source>
        <dbReference type="Proteomes" id="UP000000440"/>
    </source>
</evidence>
<dbReference type="PANTHER" id="PTHR45745">
    <property type="entry name" value="PHOSPHOMANNOMUTASE 45A"/>
    <property type="match status" value="1"/>
</dbReference>
<keyword evidence="5 7" id="KW-0460">Magnesium</keyword>
<feature type="domain" description="Alpha-D-phosphohexomutase alpha/beta/alpha" evidence="10">
    <location>
        <begin position="186"/>
        <end position="290"/>
    </location>
</feature>
<dbReference type="InterPro" id="IPR036900">
    <property type="entry name" value="A-D-PHexomutase_C_sf"/>
</dbReference>
<dbReference type="SUPFAM" id="SSF53738">
    <property type="entry name" value="Phosphoglucomutase, first 3 domains"/>
    <property type="match status" value="3"/>
</dbReference>
<evidence type="ECO:0000256" key="7">
    <source>
        <dbReference type="RuleBase" id="RU004326"/>
    </source>
</evidence>
<dbReference type="GO" id="GO:0005975">
    <property type="term" value="P:carbohydrate metabolic process"/>
    <property type="evidence" value="ECO:0007669"/>
    <property type="project" value="InterPro"/>
</dbReference>
<dbReference type="CDD" id="cd05800">
    <property type="entry name" value="PGM_like2"/>
    <property type="match status" value="1"/>
</dbReference>
<evidence type="ECO:0000256" key="5">
    <source>
        <dbReference type="ARBA" id="ARBA00022842"/>
    </source>
</evidence>
<dbReference type="KEGG" id="tel:tlr1520"/>
<dbReference type="Proteomes" id="UP000000440">
    <property type="component" value="Chromosome"/>
</dbReference>
<dbReference type="AlphaFoldDB" id="Q8DIR1"/>
<gene>
    <name evidence="12" type="ordered locus">tlr1520</name>
</gene>
<dbReference type="EnsemblBacteria" id="BAC09072">
    <property type="protein sequence ID" value="BAC09072"/>
    <property type="gene ID" value="BAC09072"/>
</dbReference>
<keyword evidence="6" id="KW-0413">Isomerase</keyword>
<evidence type="ECO:0000259" key="10">
    <source>
        <dbReference type="Pfam" id="PF02879"/>
    </source>
</evidence>
<keyword evidence="3" id="KW-0597">Phosphoprotein</keyword>
<dbReference type="EMBL" id="BA000039">
    <property type="protein sequence ID" value="BAC09072.1"/>
    <property type="molecule type" value="Genomic_DNA"/>
</dbReference>
<dbReference type="InterPro" id="IPR005844">
    <property type="entry name" value="A-D-PHexomutase_a/b/a-I"/>
</dbReference>
<evidence type="ECO:0000259" key="11">
    <source>
        <dbReference type="Pfam" id="PF02880"/>
    </source>
</evidence>
<dbReference type="GO" id="GO:0000287">
    <property type="term" value="F:magnesium ion binding"/>
    <property type="evidence" value="ECO:0007669"/>
    <property type="project" value="InterPro"/>
</dbReference>
<evidence type="ECO:0000259" key="8">
    <source>
        <dbReference type="Pfam" id="PF00408"/>
    </source>
</evidence>
<dbReference type="GO" id="GO:0006166">
    <property type="term" value="P:purine ribonucleoside salvage"/>
    <property type="evidence" value="ECO:0007669"/>
    <property type="project" value="TreeGrafter"/>
</dbReference>
<keyword evidence="13" id="KW-1185">Reference proteome</keyword>
<evidence type="ECO:0000259" key="9">
    <source>
        <dbReference type="Pfam" id="PF02878"/>
    </source>
</evidence>
<dbReference type="InterPro" id="IPR005845">
    <property type="entry name" value="A-D-PHexomutase_a/b/a-II"/>
</dbReference>
<evidence type="ECO:0000256" key="6">
    <source>
        <dbReference type="ARBA" id="ARBA00023235"/>
    </source>
</evidence>
<evidence type="ECO:0000256" key="3">
    <source>
        <dbReference type="ARBA" id="ARBA00022553"/>
    </source>
</evidence>
<feature type="domain" description="Alpha-D-phosphohexomutase alpha/beta/alpha" evidence="11">
    <location>
        <begin position="297"/>
        <end position="403"/>
    </location>
</feature>